<name>A0A562TVR1_9SPHI</name>
<keyword evidence="3" id="KW-1185">Reference proteome</keyword>
<keyword evidence="1" id="KW-1133">Transmembrane helix</keyword>
<evidence type="ECO:0000313" key="2">
    <source>
        <dbReference type="EMBL" id="TWI97184.1"/>
    </source>
</evidence>
<dbReference type="Proteomes" id="UP000317010">
    <property type="component" value="Unassembled WGS sequence"/>
</dbReference>
<evidence type="ECO:0000256" key="1">
    <source>
        <dbReference type="SAM" id="Phobius"/>
    </source>
</evidence>
<reference evidence="2 3" key="1">
    <citation type="submission" date="2019-07" db="EMBL/GenBank/DDBJ databases">
        <title>Genomic Encyclopedia of Archaeal and Bacterial Type Strains, Phase II (KMG-II): from individual species to whole genera.</title>
        <authorList>
            <person name="Goeker M."/>
        </authorList>
    </citation>
    <scope>NUCLEOTIDE SEQUENCE [LARGE SCALE GENOMIC DNA]</scope>
    <source>
        <strain evidence="2 3">ATCC BAA-1854</strain>
    </source>
</reference>
<dbReference type="EMBL" id="VLLI01000011">
    <property type="protein sequence ID" value="TWI97184.1"/>
    <property type="molecule type" value="Genomic_DNA"/>
</dbReference>
<feature type="transmembrane region" description="Helical" evidence="1">
    <location>
        <begin position="95"/>
        <end position="115"/>
    </location>
</feature>
<feature type="transmembrane region" description="Helical" evidence="1">
    <location>
        <begin position="67"/>
        <end position="88"/>
    </location>
</feature>
<feature type="transmembrane region" description="Helical" evidence="1">
    <location>
        <begin position="36"/>
        <end position="55"/>
    </location>
</feature>
<organism evidence="2 3">
    <name type="scientific">Mucilaginibacter frigoritolerans</name>
    <dbReference type="NCBI Taxonomy" id="652788"/>
    <lineage>
        <taxon>Bacteria</taxon>
        <taxon>Pseudomonadati</taxon>
        <taxon>Bacteroidota</taxon>
        <taxon>Sphingobacteriia</taxon>
        <taxon>Sphingobacteriales</taxon>
        <taxon>Sphingobacteriaceae</taxon>
        <taxon>Mucilaginibacter</taxon>
    </lineage>
</organism>
<sequence length="125" mass="13674">MTLSAITLAAIGIALIFCPIELAALIGLGSSVNFQLILQLLGALYFGFAMLNWMAKGSIIGGIYAKPVSMANFTHYFIGALALIKVLIRNHNMPYYLWIAAGIYSIFALCFWLIFSRHPTAEVKA</sequence>
<proteinExistence type="predicted"/>
<comment type="caution">
    <text evidence="2">The sequence shown here is derived from an EMBL/GenBank/DDBJ whole genome shotgun (WGS) entry which is preliminary data.</text>
</comment>
<feature type="transmembrane region" description="Helical" evidence="1">
    <location>
        <begin position="6"/>
        <end position="29"/>
    </location>
</feature>
<keyword evidence="1" id="KW-0472">Membrane</keyword>
<evidence type="ECO:0000313" key="3">
    <source>
        <dbReference type="Proteomes" id="UP000317010"/>
    </source>
</evidence>
<dbReference type="AlphaFoldDB" id="A0A562TVR1"/>
<keyword evidence="1" id="KW-0812">Transmembrane</keyword>
<gene>
    <name evidence="2" type="ORF">JN11_03645</name>
</gene>
<accession>A0A562TVR1</accession>
<protein>
    <submittedName>
        <fullName evidence="2">Uncharacterized protein</fullName>
    </submittedName>
</protein>